<organism evidence="5 6">
    <name type="scientific">Ponticaulis profundi</name>
    <dbReference type="NCBI Taxonomy" id="2665222"/>
    <lineage>
        <taxon>Bacteria</taxon>
        <taxon>Pseudomonadati</taxon>
        <taxon>Pseudomonadota</taxon>
        <taxon>Alphaproteobacteria</taxon>
        <taxon>Hyphomonadales</taxon>
        <taxon>Hyphomonadaceae</taxon>
        <taxon>Ponticaulis</taxon>
    </lineage>
</organism>
<dbReference type="InterPro" id="IPR050682">
    <property type="entry name" value="ModA/WtpA"/>
</dbReference>
<keyword evidence="3 4" id="KW-0732">Signal</keyword>
<proteinExistence type="inferred from homology"/>
<dbReference type="PANTHER" id="PTHR30632:SF14">
    <property type="entry name" value="TUNGSTATE_MOLYBDATE_CHROMATE-BINDING PROTEIN MODA"/>
    <property type="match status" value="1"/>
</dbReference>
<comment type="caution">
    <text evidence="5">The sequence shown here is derived from an EMBL/GenBank/DDBJ whole genome shotgun (WGS) entry which is preliminary data.</text>
</comment>
<dbReference type="Proteomes" id="UP001596303">
    <property type="component" value="Unassembled WGS sequence"/>
</dbReference>
<keyword evidence="2" id="KW-0479">Metal-binding</keyword>
<sequence length="250" mass="26321">MSVYAIASALLGLLGISAGAETATIAVAANFKAPVEALAETFEEESGHTVRIVIGSTGKLYAQITHGAPFDAFLAADQERPQKLVEAGYASGNAAFTYATGILALWESSAADSFDIDRLLSDDVHHIALANSRLAPYGRAAMETLKAANLDDALRSKIVTGENVAQAFILVDTKNADIGFVALSQIISADAPARGHYWTVPAELYAPILQDAVLLKRGEGNAAAEAFMSFLASDRAQATIESFGYKPRGK</sequence>
<dbReference type="Gene3D" id="3.40.190.10">
    <property type="entry name" value="Periplasmic binding protein-like II"/>
    <property type="match status" value="2"/>
</dbReference>
<dbReference type="PIRSF" id="PIRSF004846">
    <property type="entry name" value="ModA"/>
    <property type="match status" value="1"/>
</dbReference>
<feature type="chain" id="PRO_5046518105" evidence="4">
    <location>
        <begin position="21"/>
        <end position="250"/>
    </location>
</feature>
<dbReference type="EMBL" id="JBHSSW010000066">
    <property type="protein sequence ID" value="MFC6199749.1"/>
    <property type="molecule type" value="Genomic_DNA"/>
</dbReference>
<dbReference type="NCBIfam" id="TIGR01256">
    <property type="entry name" value="modA"/>
    <property type="match status" value="1"/>
</dbReference>
<gene>
    <name evidence="5" type="primary">modA</name>
    <name evidence="5" type="ORF">ACFQDM_16845</name>
</gene>
<reference evidence="6" key="1">
    <citation type="journal article" date="2019" name="Int. J. Syst. Evol. Microbiol.">
        <title>The Global Catalogue of Microorganisms (GCM) 10K type strain sequencing project: providing services to taxonomists for standard genome sequencing and annotation.</title>
        <authorList>
            <consortium name="The Broad Institute Genomics Platform"/>
            <consortium name="The Broad Institute Genome Sequencing Center for Infectious Disease"/>
            <person name="Wu L."/>
            <person name="Ma J."/>
        </authorList>
    </citation>
    <scope>NUCLEOTIDE SEQUENCE [LARGE SCALE GENOMIC DNA]</scope>
    <source>
        <strain evidence="6">CGMCC-1.15741</strain>
    </source>
</reference>
<dbReference type="Pfam" id="PF13531">
    <property type="entry name" value="SBP_bac_11"/>
    <property type="match status" value="1"/>
</dbReference>
<dbReference type="InterPro" id="IPR044084">
    <property type="entry name" value="AvModA-like_subst-bd"/>
</dbReference>
<protein>
    <submittedName>
        <fullName evidence="5">Molybdate ABC transporter substrate-binding protein</fullName>
    </submittedName>
</protein>
<dbReference type="CDD" id="cd13539">
    <property type="entry name" value="PBP2_AvModA"/>
    <property type="match status" value="1"/>
</dbReference>
<accession>A0ABW1SEA4</accession>
<keyword evidence="6" id="KW-1185">Reference proteome</keyword>
<evidence type="ECO:0000313" key="6">
    <source>
        <dbReference type="Proteomes" id="UP001596303"/>
    </source>
</evidence>
<evidence type="ECO:0000256" key="1">
    <source>
        <dbReference type="ARBA" id="ARBA00009175"/>
    </source>
</evidence>
<evidence type="ECO:0000256" key="3">
    <source>
        <dbReference type="ARBA" id="ARBA00022729"/>
    </source>
</evidence>
<feature type="signal peptide" evidence="4">
    <location>
        <begin position="1"/>
        <end position="20"/>
    </location>
</feature>
<evidence type="ECO:0000256" key="4">
    <source>
        <dbReference type="SAM" id="SignalP"/>
    </source>
</evidence>
<evidence type="ECO:0000256" key="2">
    <source>
        <dbReference type="ARBA" id="ARBA00022723"/>
    </source>
</evidence>
<dbReference type="PANTHER" id="PTHR30632">
    <property type="entry name" value="MOLYBDATE-BINDING PERIPLASMIC PROTEIN"/>
    <property type="match status" value="1"/>
</dbReference>
<evidence type="ECO:0000313" key="5">
    <source>
        <dbReference type="EMBL" id="MFC6199749.1"/>
    </source>
</evidence>
<dbReference type="InterPro" id="IPR005950">
    <property type="entry name" value="ModA"/>
</dbReference>
<dbReference type="RefSeq" id="WP_377381143.1">
    <property type="nucleotide sequence ID" value="NZ_JBHSSW010000066.1"/>
</dbReference>
<comment type="similarity">
    <text evidence="1">Belongs to the bacterial solute-binding protein ModA family.</text>
</comment>
<name>A0ABW1SEA4_9PROT</name>
<dbReference type="SUPFAM" id="SSF53850">
    <property type="entry name" value="Periplasmic binding protein-like II"/>
    <property type="match status" value="1"/>
</dbReference>